<keyword evidence="1" id="KW-1133">Transmembrane helix</keyword>
<keyword evidence="5" id="KW-1185">Reference proteome</keyword>
<dbReference type="Pfam" id="PF06580">
    <property type="entry name" value="His_kinase"/>
    <property type="match status" value="1"/>
</dbReference>
<dbReference type="InterPro" id="IPR010559">
    <property type="entry name" value="Sig_transdc_His_kin_internal"/>
</dbReference>
<feature type="transmembrane region" description="Helical" evidence="1">
    <location>
        <begin position="371"/>
        <end position="390"/>
    </location>
</feature>
<keyword evidence="1" id="KW-0812">Transmembrane</keyword>
<evidence type="ECO:0000256" key="1">
    <source>
        <dbReference type="SAM" id="Phobius"/>
    </source>
</evidence>
<dbReference type="AlphaFoldDB" id="A0A4R7F861"/>
<proteinExistence type="predicted"/>
<dbReference type="InterPro" id="IPR036890">
    <property type="entry name" value="HATPase_C_sf"/>
</dbReference>
<dbReference type="Gene3D" id="3.30.565.10">
    <property type="entry name" value="Histidine kinase-like ATPase, C-terminal domain"/>
    <property type="match status" value="1"/>
</dbReference>
<dbReference type="GO" id="GO:0000155">
    <property type="term" value="F:phosphorelay sensor kinase activity"/>
    <property type="evidence" value="ECO:0007669"/>
    <property type="project" value="InterPro"/>
</dbReference>
<feature type="transmembrane region" description="Helical" evidence="1">
    <location>
        <begin position="72"/>
        <end position="92"/>
    </location>
</feature>
<feature type="transmembrane region" description="Helical" evidence="1">
    <location>
        <begin position="396"/>
        <end position="415"/>
    </location>
</feature>
<dbReference type="PANTHER" id="PTHR34220">
    <property type="entry name" value="SENSOR HISTIDINE KINASE YPDA"/>
    <property type="match status" value="1"/>
</dbReference>
<dbReference type="OrthoDB" id="9809908at2"/>
<organism evidence="4 5">
    <name type="scientific">Myroides indicus</name>
    <dbReference type="NCBI Taxonomy" id="1323422"/>
    <lineage>
        <taxon>Bacteria</taxon>
        <taxon>Pseudomonadati</taxon>
        <taxon>Bacteroidota</taxon>
        <taxon>Flavobacteriia</taxon>
        <taxon>Flavobacteriales</taxon>
        <taxon>Flavobacteriaceae</taxon>
        <taxon>Myroides</taxon>
    </lineage>
</organism>
<comment type="caution">
    <text evidence="4">The sequence shown here is derived from an EMBL/GenBank/DDBJ whole genome shotgun (WGS) entry which is preliminary data.</text>
</comment>
<name>A0A4R7F861_9FLAO</name>
<feature type="transmembrane region" description="Helical" evidence="1">
    <location>
        <begin position="34"/>
        <end position="51"/>
    </location>
</feature>
<gene>
    <name evidence="4" type="ORF">C8P70_1014</name>
</gene>
<evidence type="ECO:0000313" key="4">
    <source>
        <dbReference type="EMBL" id="TDS66111.1"/>
    </source>
</evidence>
<feature type="domain" description="Signal transduction histidine kinase internal region" evidence="2">
    <location>
        <begin position="157"/>
        <end position="236"/>
    </location>
</feature>
<dbReference type="Pfam" id="PF13239">
    <property type="entry name" value="2TM"/>
    <property type="match status" value="1"/>
</dbReference>
<protein>
    <recommendedName>
        <fullName evidence="6">Histidine kinase</fullName>
    </recommendedName>
</protein>
<evidence type="ECO:0000313" key="5">
    <source>
        <dbReference type="Proteomes" id="UP000295215"/>
    </source>
</evidence>
<dbReference type="GO" id="GO:0016020">
    <property type="term" value="C:membrane"/>
    <property type="evidence" value="ECO:0007669"/>
    <property type="project" value="InterPro"/>
</dbReference>
<dbReference type="Proteomes" id="UP000295215">
    <property type="component" value="Unassembled WGS sequence"/>
</dbReference>
<dbReference type="InterPro" id="IPR050640">
    <property type="entry name" value="Bact_2-comp_sensor_kinase"/>
</dbReference>
<keyword evidence="1" id="KW-0472">Membrane</keyword>
<dbReference type="PANTHER" id="PTHR34220:SF7">
    <property type="entry name" value="SENSOR HISTIDINE KINASE YPDA"/>
    <property type="match status" value="1"/>
</dbReference>
<evidence type="ECO:0008006" key="6">
    <source>
        <dbReference type="Google" id="ProtNLM"/>
    </source>
</evidence>
<feature type="domain" description="2TM" evidence="3">
    <location>
        <begin position="360"/>
        <end position="438"/>
    </location>
</feature>
<evidence type="ECO:0000259" key="3">
    <source>
        <dbReference type="Pfam" id="PF13239"/>
    </source>
</evidence>
<sequence>MKNRNLKILLLVFIVFILFKKALKLSFFDLPLFLGYSIVLTVILIIANNFISNKFLSQIKSYMAQKKTKIHTVTLLITLFNLLILFIISSGLKLFDTLIIGDETYSFFQSNGGFAAIFSFSLFFSFLIYLYYYISLSTVAKDQQIERERVISGNVSAQFESLKNQLDPHFLFNSLNVLNALIDENPLKAQEFTNALSRTYRYILDQKNKELVLLEEELKFAQTYIDLLQMRFEDSLTYSLPTEIKQEGAKVVPLSLQLLLENVIKHNKATNKKPIYINIYESSDGYLIIENNLNKKNTPDNRKGIGLQNIAGRYAILTSKPIKIEETEEKFIVKIPILTKKIEHMKIIDVPQNEQELLIEAKKKVEKIKKFYAHLTSYIMVNAFLIILNLMTAPEFMWSLIVVFAWGIGLVSDAMKTYNYNLFLGKDWEDRKIREYMDKNKSENTAKQWD</sequence>
<accession>A0A4R7F861</accession>
<dbReference type="EMBL" id="SOAG01000001">
    <property type="protein sequence ID" value="TDS66111.1"/>
    <property type="molecule type" value="Genomic_DNA"/>
</dbReference>
<evidence type="ECO:0000259" key="2">
    <source>
        <dbReference type="Pfam" id="PF06580"/>
    </source>
</evidence>
<reference evidence="4 5" key="1">
    <citation type="submission" date="2019-03" db="EMBL/GenBank/DDBJ databases">
        <title>Genomic Encyclopedia of Archaeal and Bacterial Type Strains, Phase II (KMG-II): from individual species to whole genera.</title>
        <authorList>
            <person name="Goeker M."/>
        </authorList>
    </citation>
    <scope>NUCLEOTIDE SEQUENCE [LARGE SCALE GENOMIC DNA]</scope>
    <source>
        <strain evidence="4 5">DSM 28213</strain>
    </source>
</reference>
<feature type="transmembrane region" description="Helical" evidence="1">
    <location>
        <begin position="112"/>
        <end position="134"/>
    </location>
</feature>
<dbReference type="InterPro" id="IPR025698">
    <property type="entry name" value="2TM_dom"/>
</dbReference>